<dbReference type="RefSeq" id="WP_189625915.1">
    <property type="nucleotide sequence ID" value="NZ_BNAF01000004.1"/>
</dbReference>
<dbReference type="PANTHER" id="PTHR43280:SF32">
    <property type="entry name" value="TRANSCRIPTIONAL REGULATORY PROTEIN"/>
    <property type="match status" value="1"/>
</dbReference>
<organism evidence="6 7">
    <name type="scientific">Sphingobacterium griseoflavum</name>
    <dbReference type="NCBI Taxonomy" id="1474952"/>
    <lineage>
        <taxon>Bacteria</taxon>
        <taxon>Pseudomonadati</taxon>
        <taxon>Bacteroidota</taxon>
        <taxon>Sphingobacteriia</taxon>
        <taxon>Sphingobacteriales</taxon>
        <taxon>Sphingobacteriaceae</taxon>
        <taxon>Sphingobacterium</taxon>
    </lineage>
</organism>
<keyword evidence="1" id="KW-0805">Transcription regulation</keyword>
<name>A0ABQ3HW51_9SPHI</name>
<accession>A0ABQ3HW51</accession>
<feature type="domain" description="HTH araC/xylS-type" evidence="5">
    <location>
        <begin position="183"/>
        <end position="288"/>
    </location>
</feature>
<keyword evidence="7" id="KW-1185">Reference proteome</keyword>
<proteinExistence type="predicted"/>
<feature type="region of interest" description="Disordered" evidence="4">
    <location>
        <begin position="1"/>
        <end position="22"/>
    </location>
</feature>
<evidence type="ECO:0000256" key="2">
    <source>
        <dbReference type="ARBA" id="ARBA00023125"/>
    </source>
</evidence>
<keyword evidence="2" id="KW-0238">DNA-binding</keyword>
<sequence length="290" mass="32930">MNGTSEQNMQQDNGTVKQESKTSTVACRTGEFTDVNHFIAQAAELLGDGHYMLLFGKRKDVDGDSLFFLKKNDDRFEEIRQRVSTGVYLMVDLKYFSGFNLRAKFKDLGFIHYAVAESMVYGKEDAASIGTIFTLISNECVRAASDESYHILYTYVDLLLSLTGRAYRTFFNGRNTAISDIDRRFTTLSKQSLEDRRDPGSELPSVDKFARSLGVTKYYLSDISKALHGRTAQDRVEEEIVYQAKKMLGNTELSVAEIAQAIGFSEPQMLNRLFKKRTKETPLEYRISLI</sequence>
<evidence type="ECO:0000256" key="1">
    <source>
        <dbReference type="ARBA" id="ARBA00023015"/>
    </source>
</evidence>
<keyword evidence="3" id="KW-0804">Transcription</keyword>
<dbReference type="Pfam" id="PF12833">
    <property type="entry name" value="HTH_18"/>
    <property type="match status" value="1"/>
</dbReference>
<dbReference type="EMBL" id="BNAF01000004">
    <property type="protein sequence ID" value="GHE31981.1"/>
    <property type="molecule type" value="Genomic_DNA"/>
</dbReference>
<dbReference type="PROSITE" id="PS01124">
    <property type="entry name" value="HTH_ARAC_FAMILY_2"/>
    <property type="match status" value="1"/>
</dbReference>
<evidence type="ECO:0000313" key="6">
    <source>
        <dbReference type="EMBL" id="GHE31981.1"/>
    </source>
</evidence>
<protein>
    <recommendedName>
        <fullName evidence="5">HTH araC/xylS-type domain-containing protein</fullName>
    </recommendedName>
</protein>
<dbReference type="InterPro" id="IPR009057">
    <property type="entry name" value="Homeodomain-like_sf"/>
</dbReference>
<dbReference type="SUPFAM" id="SSF46689">
    <property type="entry name" value="Homeodomain-like"/>
    <property type="match status" value="1"/>
</dbReference>
<comment type="caution">
    <text evidence="6">The sequence shown here is derived from an EMBL/GenBank/DDBJ whole genome shotgun (WGS) entry which is preliminary data.</text>
</comment>
<evidence type="ECO:0000313" key="7">
    <source>
        <dbReference type="Proteomes" id="UP000620550"/>
    </source>
</evidence>
<dbReference type="Proteomes" id="UP000620550">
    <property type="component" value="Unassembled WGS sequence"/>
</dbReference>
<reference evidence="7" key="1">
    <citation type="journal article" date="2019" name="Int. J. Syst. Evol. Microbiol.">
        <title>The Global Catalogue of Microorganisms (GCM) 10K type strain sequencing project: providing services to taxonomists for standard genome sequencing and annotation.</title>
        <authorList>
            <consortium name="The Broad Institute Genomics Platform"/>
            <consortium name="The Broad Institute Genome Sequencing Center for Infectious Disease"/>
            <person name="Wu L."/>
            <person name="Ma J."/>
        </authorList>
    </citation>
    <scope>NUCLEOTIDE SEQUENCE [LARGE SCALE GENOMIC DNA]</scope>
    <source>
        <strain evidence="7">CGMCC 1.12966</strain>
    </source>
</reference>
<evidence type="ECO:0000259" key="5">
    <source>
        <dbReference type="PROSITE" id="PS01124"/>
    </source>
</evidence>
<dbReference type="PANTHER" id="PTHR43280">
    <property type="entry name" value="ARAC-FAMILY TRANSCRIPTIONAL REGULATOR"/>
    <property type="match status" value="1"/>
</dbReference>
<evidence type="ECO:0000256" key="3">
    <source>
        <dbReference type="ARBA" id="ARBA00023163"/>
    </source>
</evidence>
<evidence type="ECO:0000256" key="4">
    <source>
        <dbReference type="SAM" id="MobiDB-lite"/>
    </source>
</evidence>
<dbReference type="Gene3D" id="1.10.10.60">
    <property type="entry name" value="Homeodomain-like"/>
    <property type="match status" value="1"/>
</dbReference>
<dbReference type="InterPro" id="IPR018060">
    <property type="entry name" value="HTH_AraC"/>
</dbReference>
<dbReference type="SMART" id="SM00342">
    <property type="entry name" value="HTH_ARAC"/>
    <property type="match status" value="1"/>
</dbReference>
<gene>
    <name evidence="6" type="ORF">GCM10017764_13930</name>
</gene>